<evidence type="ECO:0000313" key="4">
    <source>
        <dbReference type="EnsemblPlants" id="AES74053"/>
    </source>
</evidence>
<proteinExistence type="predicted"/>
<reference evidence="3 5" key="1">
    <citation type="journal article" date="2011" name="Nature">
        <title>The Medicago genome provides insight into the evolution of rhizobial symbioses.</title>
        <authorList>
            <person name="Young N.D."/>
            <person name="Debelle F."/>
            <person name="Oldroyd G.E."/>
            <person name="Geurts R."/>
            <person name="Cannon S.B."/>
            <person name="Udvardi M.K."/>
            <person name="Benedito V.A."/>
            <person name="Mayer K.F."/>
            <person name="Gouzy J."/>
            <person name="Schoof H."/>
            <person name="Van de Peer Y."/>
            <person name="Proost S."/>
            <person name="Cook D.R."/>
            <person name="Meyers B.C."/>
            <person name="Spannagl M."/>
            <person name="Cheung F."/>
            <person name="De Mita S."/>
            <person name="Krishnakumar V."/>
            <person name="Gundlach H."/>
            <person name="Zhou S."/>
            <person name="Mudge J."/>
            <person name="Bharti A.K."/>
            <person name="Murray J.D."/>
            <person name="Naoumkina M.A."/>
            <person name="Rosen B."/>
            <person name="Silverstein K.A."/>
            <person name="Tang H."/>
            <person name="Rombauts S."/>
            <person name="Zhao P.X."/>
            <person name="Zhou P."/>
            <person name="Barbe V."/>
            <person name="Bardou P."/>
            <person name="Bechner M."/>
            <person name="Bellec A."/>
            <person name="Berger A."/>
            <person name="Berges H."/>
            <person name="Bidwell S."/>
            <person name="Bisseling T."/>
            <person name="Choisne N."/>
            <person name="Couloux A."/>
            <person name="Denny R."/>
            <person name="Deshpande S."/>
            <person name="Dai X."/>
            <person name="Doyle J.J."/>
            <person name="Dudez A.M."/>
            <person name="Farmer A.D."/>
            <person name="Fouteau S."/>
            <person name="Franken C."/>
            <person name="Gibelin C."/>
            <person name="Gish J."/>
            <person name="Goldstein S."/>
            <person name="Gonzalez A.J."/>
            <person name="Green P.J."/>
            <person name="Hallab A."/>
            <person name="Hartog M."/>
            <person name="Hua A."/>
            <person name="Humphray S.J."/>
            <person name="Jeong D.H."/>
            <person name="Jing Y."/>
            <person name="Jocker A."/>
            <person name="Kenton S.M."/>
            <person name="Kim D.J."/>
            <person name="Klee K."/>
            <person name="Lai H."/>
            <person name="Lang C."/>
            <person name="Lin S."/>
            <person name="Macmil S.L."/>
            <person name="Magdelenat G."/>
            <person name="Matthews L."/>
            <person name="McCorrison J."/>
            <person name="Monaghan E.L."/>
            <person name="Mun J.H."/>
            <person name="Najar F.Z."/>
            <person name="Nicholson C."/>
            <person name="Noirot C."/>
            <person name="O'Bleness M."/>
            <person name="Paule C.R."/>
            <person name="Poulain J."/>
            <person name="Prion F."/>
            <person name="Qin B."/>
            <person name="Qu C."/>
            <person name="Retzel E.F."/>
            <person name="Riddle C."/>
            <person name="Sallet E."/>
            <person name="Samain S."/>
            <person name="Samson N."/>
            <person name="Sanders I."/>
            <person name="Saurat O."/>
            <person name="Scarpelli C."/>
            <person name="Schiex T."/>
            <person name="Segurens B."/>
            <person name="Severin A.J."/>
            <person name="Sherrier D.J."/>
            <person name="Shi R."/>
            <person name="Sims S."/>
            <person name="Singer S.R."/>
            <person name="Sinharoy S."/>
            <person name="Sterck L."/>
            <person name="Viollet A."/>
            <person name="Wang B.B."/>
            <person name="Wang K."/>
            <person name="Wang M."/>
            <person name="Wang X."/>
            <person name="Warfsmann J."/>
            <person name="Weissenbach J."/>
            <person name="White D.D."/>
            <person name="White J.D."/>
            <person name="Wiley G.B."/>
            <person name="Wincker P."/>
            <person name="Xing Y."/>
            <person name="Yang L."/>
            <person name="Yao Z."/>
            <person name="Ying F."/>
            <person name="Zhai J."/>
            <person name="Zhou L."/>
            <person name="Zuber A."/>
            <person name="Denarie J."/>
            <person name="Dixon R.A."/>
            <person name="May G.D."/>
            <person name="Schwartz D.C."/>
            <person name="Rogers J."/>
            <person name="Quetier F."/>
            <person name="Town C.D."/>
            <person name="Roe B.A."/>
        </authorList>
    </citation>
    <scope>NUCLEOTIDE SEQUENCE [LARGE SCALE GENOMIC DNA]</scope>
    <source>
        <strain evidence="3">A17</strain>
        <strain evidence="4 5">cv. Jemalong A17</strain>
    </source>
</reference>
<dbReference type="HOGENOM" id="CLU_2174737_0_0_1"/>
<dbReference type="STRING" id="3880.G7J5C5"/>
<dbReference type="PaxDb" id="3880-AES74053"/>
<organism evidence="3 5">
    <name type="scientific">Medicago truncatula</name>
    <name type="common">Barrel medic</name>
    <name type="synonym">Medicago tribuloides</name>
    <dbReference type="NCBI Taxonomy" id="3880"/>
    <lineage>
        <taxon>Eukaryota</taxon>
        <taxon>Viridiplantae</taxon>
        <taxon>Streptophyta</taxon>
        <taxon>Embryophyta</taxon>
        <taxon>Tracheophyta</taxon>
        <taxon>Spermatophyta</taxon>
        <taxon>Magnoliopsida</taxon>
        <taxon>eudicotyledons</taxon>
        <taxon>Gunneridae</taxon>
        <taxon>Pentapetalae</taxon>
        <taxon>rosids</taxon>
        <taxon>fabids</taxon>
        <taxon>Fabales</taxon>
        <taxon>Fabaceae</taxon>
        <taxon>Papilionoideae</taxon>
        <taxon>50 kb inversion clade</taxon>
        <taxon>NPAAA clade</taxon>
        <taxon>Hologalegina</taxon>
        <taxon>IRL clade</taxon>
        <taxon>Trifolieae</taxon>
        <taxon>Medicago</taxon>
    </lineage>
</organism>
<reference evidence="4" key="3">
    <citation type="submission" date="2015-04" db="UniProtKB">
        <authorList>
            <consortium name="EnsemblPlants"/>
        </authorList>
    </citation>
    <scope>IDENTIFICATION</scope>
    <source>
        <strain evidence="4">cv. Jemalong A17</strain>
    </source>
</reference>
<sequence length="110" mass="12638">MTTSARWGQSLDVCFSIDENGILTVSAKEITRRNKNEITITINKERWSIIEIEKIIEEATHQKLEKIDNAINEAKSFLVKKNYQIIEIDALESHLKELESLLKHLTANTS</sequence>
<dbReference type="EMBL" id="CM001219">
    <property type="protein sequence ID" value="AES74053.1"/>
    <property type="molecule type" value="Genomic_DNA"/>
</dbReference>
<dbReference type="Proteomes" id="UP000002051">
    <property type="component" value="Chromosome 3"/>
</dbReference>
<dbReference type="GO" id="GO:0140662">
    <property type="term" value="F:ATP-dependent protein folding chaperone"/>
    <property type="evidence" value="ECO:0007669"/>
    <property type="project" value="InterPro"/>
</dbReference>
<evidence type="ECO:0000256" key="2">
    <source>
        <dbReference type="ARBA" id="ARBA00022840"/>
    </source>
</evidence>
<dbReference type="InterPro" id="IPR029047">
    <property type="entry name" value="HSP70_peptide-bd_sf"/>
</dbReference>
<keyword evidence="5" id="KW-1185">Reference proteome</keyword>
<dbReference type="eggNOG" id="KOG0101">
    <property type="taxonomic scope" value="Eukaryota"/>
</dbReference>
<reference evidence="3 5" key="2">
    <citation type="journal article" date="2014" name="BMC Genomics">
        <title>An improved genome release (version Mt4.0) for the model legume Medicago truncatula.</title>
        <authorList>
            <person name="Tang H."/>
            <person name="Krishnakumar V."/>
            <person name="Bidwell S."/>
            <person name="Rosen B."/>
            <person name="Chan A."/>
            <person name="Zhou S."/>
            <person name="Gentzbittel L."/>
            <person name="Childs K.L."/>
            <person name="Yandell M."/>
            <person name="Gundlach H."/>
            <person name="Mayer K.F."/>
            <person name="Schwartz D.C."/>
            <person name="Town C.D."/>
        </authorList>
    </citation>
    <scope>GENOME REANNOTATION</scope>
    <source>
        <strain evidence="4 5">cv. Jemalong A17</strain>
    </source>
</reference>
<evidence type="ECO:0000256" key="1">
    <source>
        <dbReference type="ARBA" id="ARBA00022741"/>
    </source>
</evidence>
<dbReference type="InterPro" id="IPR013126">
    <property type="entry name" value="Hsp_70_fam"/>
</dbReference>
<accession>G7J5C5</accession>
<dbReference type="AlphaFoldDB" id="G7J5C5"/>
<keyword evidence="1" id="KW-0547">Nucleotide-binding</keyword>
<evidence type="ECO:0000313" key="3">
    <source>
        <dbReference type="EMBL" id="AES74053.1"/>
    </source>
</evidence>
<dbReference type="Gene3D" id="2.60.34.10">
    <property type="entry name" value="Substrate Binding Domain Of DNAk, Chain A, domain 1"/>
    <property type="match status" value="1"/>
</dbReference>
<dbReference type="SUPFAM" id="SSF100920">
    <property type="entry name" value="Heat shock protein 70kD (HSP70), peptide-binding domain"/>
    <property type="match status" value="1"/>
</dbReference>
<dbReference type="Pfam" id="PF00012">
    <property type="entry name" value="HSP70"/>
    <property type="match status" value="1"/>
</dbReference>
<evidence type="ECO:0000313" key="5">
    <source>
        <dbReference type="Proteomes" id="UP000002051"/>
    </source>
</evidence>
<dbReference type="EnsemblPlants" id="AES74053">
    <property type="protein sequence ID" value="AES74053"/>
    <property type="gene ID" value="MTR_3g114370"/>
</dbReference>
<dbReference type="GO" id="GO:0005524">
    <property type="term" value="F:ATP binding"/>
    <property type="evidence" value="ECO:0007669"/>
    <property type="project" value="UniProtKB-KW"/>
</dbReference>
<keyword evidence="2" id="KW-0067">ATP-binding</keyword>
<protein>
    <submittedName>
        <fullName evidence="3">DnaK family protein</fullName>
    </submittedName>
</protein>
<name>G7J5C5_MEDTR</name>
<gene>
    <name evidence="3" type="ordered locus">MTR_3g114370</name>
</gene>